<evidence type="ECO:0000256" key="1">
    <source>
        <dbReference type="SAM" id="MobiDB-lite"/>
    </source>
</evidence>
<evidence type="ECO:0000313" key="3">
    <source>
        <dbReference type="Proteomes" id="UP000789739"/>
    </source>
</evidence>
<feature type="compositionally biased region" description="Polar residues" evidence="1">
    <location>
        <begin position="58"/>
        <end position="79"/>
    </location>
</feature>
<dbReference type="EMBL" id="CAJVPI010002924">
    <property type="protein sequence ID" value="CAG8651563.1"/>
    <property type="molecule type" value="Genomic_DNA"/>
</dbReference>
<dbReference type="OrthoDB" id="2376375at2759"/>
<reference evidence="2" key="1">
    <citation type="submission" date="2021-06" db="EMBL/GenBank/DDBJ databases">
        <authorList>
            <person name="Kallberg Y."/>
            <person name="Tangrot J."/>
            <person name="Rosling A."/>
        </authorList>
    </citation>
    <scope>NUCLEOTIDE SEQUENCE</scope>
    <source>
        <strain evidence="2">BR232B</strain>
    </source>
</reference>
<gene>
    <name evidence="2" type="ORF">PBRASI_LOCUS10293</name>
</gene>
<sequence>IDIIKISISELSFRGLLYFKEFNSHFWVRPETPFDILHNTNTSTRKRRRNRTPPPTYEVSSILSTSRRESTTNQRNRSASPIRWATSGRNEDISDIVTTGNNRDNGNNGNNVNNVSGDCRNANDVGGNLDNATYSSSSELANMISKLNTSTSCSDSDLSMPDVGDSQPPQVEPINEEGG</sequence>
<comment type="caution">
    <text evidence="2">The sequence shown here is derived from an EMBL/GenBank/DDBJ whole genome shotgun (WGS) entry which is preliminary data.</text>
</comment>
<feature type="region of interest" description="Disordered" evidence="1">
    <location>
        <begin position="149"/>
        <end position="179"/>
    </location>
</feature>
<dbReference type="Proteomes" id="UP000789739">
    <property type="component" value="Unassembled WGS sequence"/>
</dbReference>
<feature type="compositionally biased region" description="Low complexity" evidence="1">
    <location>
        <begin position="100"/>
        <end position="118"/>
    </location>
</feature>
<keyword evidence="3" id="KW-1185">Reference proteome</keyword>
<feature type="non-terminal residue" evidence="2">
    <location>
        <position position="1"/>
    </location>
</feature>
<feature type="region of interest" description="Disordered" evidence="1">
    <location>
        <begin position="41"/>
        <end position="119"/>
    </location>
</feature>
<name>A0A9N9DS89_9GLOM</name>
<dbReference type="AlphaFoldDB" id="A0A9N9DS89"/>
<proteinExistence type="predicted"/>
<organism evidence="2 3">
    <name type="scientific">Paraglomus brasilianum</name>
    <dbReference type="NCBI Taxonomy" id="144538"/>
    <lineage>
        <taxon>Eukaryota</taxon>
        <taxon>Fungi</taxon>
        <taxon>Fungi incertae sedis</taxon>
        <taxon>Mucoromycota</taxon>
        <taxon>Glomeromycotina</taxon>
        <taxon>Glomeromycetes</taxon>
        <taxon>Paraglomerales</taxon>
        <taxon>Paraglomeraceae</taxon>
        <taxon>Paraglomus</taxon>
    </lineage>
</organism>
<evidence type="ECO:0000313" key="2">
    <source>
        <dbReference type="EMBL" id="CAG8651563.1"/>
    </source>
</evidence>
<protein>
    <submittedName>
        <fullName evidence="2">4203_t:CDS:1</fullName>
    </submittedName>
</protein>
<accession>A0A9N9DS89</accession>